<accession>A0AA88GEY1</accession>
<dbReference type="PANTHER" id="PTHR10845:SF259">
    <property type="entry name" value="RGS DOMAIN-CONTAINING PROTEIN-RELATED"/>
    <property type="match status" value="1"/>
</dbReference>
<feature type="compositionally biased region" description="Polar residues" evidence="1">
    <location>
        <begin position="128"/>
        <end position="146"/>
    </location>
</feature>
<keyword evidence="4" id="KW-1185">Reference proteome</keyword>
<proteinExistence type="predicted"/>
<feature type="compositionally biased region" description="Low complexity" evidence="1">
    <location>
        <begin position="88"/>
        <end position="127"/>
    </location>
</feature>
<dbReference type="Proteomes" id="UP000816034">
    <property type="component" value="Unassembled WGS sequence"/>
</dbReference>
<dbReference type="Pfam" id="PF00615">
    <property type="entry name" value="RGS"/>
    <property type="match status" value="1"/>
</dbReference>
<feature type="region of interest" description="Disordered" evidence="1">
    <location>
        <begin position="88"/>
        <end position="160"/>
    </location>
</feature>
<dbReference type="PROSITE" id="PS50132">
    <property type="entry name" value="RGS"/>
    <property type="match status" value="1"/>
</dbReference>
<dbReference type="InterPro" id="IPR044926">
    <property type="entry name" value="RGS_subdomain_2"/>
</dbReference>
<evidence type="ECO:0000259" key="2">
    <source>
        <dbReference type="PROSITE" id="PS50132"/>
    </source>
</evidence>
<evidence type="ECO:0000256" key="1">
    <source>
        <dbReference type="SAM" id="MobiDB-lite"/>
    </source>
</evidence>
<dbReference type="InterPro" id="IPR036305">
    <property type="entry name" value="RGS_sf"/>
</dbReference>
<dbReference type="InterPro" id="IPR016137">
    <property type="entry name" value="RGS"/>
</dbReference>
<evidence type="ECO:0000313" key="4">
    <source>
        <dbReference type="Proteomes" id="UP000816034"/>
    </source>
</evidence>
<dbReference type="SUPFAM" id="SSF48097">
    <property type="entry name" value="Regulator of G-protein signaling, RGS"/>
    <property type="match status" value="1"/>
</dbReference>
<gene>
    <name evidence="3" type="ORF">C9374_008345</name>
</gene>
<comment type="caution">
    <text evidence="3">The sequence shown here is derived from an EMBL/GenBank/DDBJ whole genome shotgun (WGS) entry which is preliminary data.</text>
</comment>
<reference evidence="3 4" key="1">
    <citation type="journal article" date="2018" name="BMC Genomics">
        <title>The genome of Naegleria lovaniensis, the basis for a comparative approach to unravel pathogenicity factors of the human pathogenic amoeba N. fowleri.</title>
        <authorList>
            <person name="Liechti N."/>
            <person name="Schurch N."/>
            <person name="Bruggmann R."/>
            <person name="Wittwer M."/>
        </authorList>
    </citation>
    <scope>NUCLEOTIDE SEQUENCE [LARGE SCALE GENOMIC DNA]</scope>
    <source>
        <strain evidence="3 4">ATCC 30569</strain>
    </source>
</reference>
<organism evidence="3 4">
    <name type="scientific">Naegleria lovaniensis</name>
    <name type="common">Amoeba</name>
    <dbReference type="NCBI Taxonomy" id="51637"/>
    <lineage>
        <taxon>Eukaryota</taxon>
        <taxon>Discoba</taxon>
        <taxon>Heterolobosea</taxon>
        <taxon>Tetramitia</taxon>
        <taxon>Eutetramitia</taxon>
        <taxon>Vahlkampfiidae</taxon>
        <taxon>Naegleria</taxon>
    </lineage>
</organism>
<name>A0AA88GEY1_NAELO</name>
<feature type="region of interest" description="Disordered" evidence="1">
    <location>
        <begin position="200"/>
        <end position="289"/>
    </location>
</feature>
<dbReference type="PANTHER" id="PTHR10845">
    <property type="entry name" value="REGULATOR OF G PROTEIN SIGNALING"/>
    <property type="match status" value="1"/>
</dbReference>
<dbReference type="EMBL" id="PYSW02000034">
    <property type="protein sequence ID" value="KAG2378202.1"/>
    <property type="molecule type" value="Genomic_DNA"/>
</dbReference>
<protein>
    <recommendedName>
        <fullName evidence="2">RGS domain-containing protein</fullName>
    </recommendedName>
</protein>
<feature type="compositionally biased region" description="Basic and acidic residues" evidence="1">
    <location>
        <begin position="200"/>
        <end position="213"/>
    </location>
</feature>
<dbReference type="RefSeq" id="XP_044545464.1">
    <property type="nucleotide sequence ID" value="XM_044698411.1"/>
</dbReference>
<evidence type="ECO:0000313" key="3">
    <source>
        <dbReference type="EMBL" id="KAG2378202.1"/>
    </source>
</evidence>
<feature type="domain" description="RGS" evidence="2">
    <location>
        <begin position="338"/>
        <end position="439"/>
    </location>
</feature>
<dbReference type="AlphaFoldDB" id="A0AA88GEY1"/>
<feature type="compositionally biased region" description="Basic residues" evidence="1">
    <location>
        <begin position="249"/>
        <end position="260"/>
    </location>
</feature>
<dbReference type="Gene3D" id="1.10.167.10">
    <property type="entry name" value="Regulator of G-protein Signalling 4, domain 2"/>
    <property type="match status" value="2"/>
</dbReference>
<dbReference type="GeneID" id="68100799"/>
<feature type="compositionally biased region" description="Low complexity" evidence="1">
    <location>
        <begin position="223"/>
        <end position="232"/>
    </location>
</feature>
<sequence>MNSSLPSARKLRNHNGKTHIINIHMRPDFERILENDCTLQCFRNFANSQHVLESLDCLVDIKRYKQMVLKLYPQMNLEAMGGRRFSTLSNQSSNGSSSNYINHHSTRPSSPHSTTTTTTDGMTSPSSFRNVITSTPNGSQVENNINSPPTSPSSQSSVIDSCFTPSCASPKSVSKYGSFKKSFFSSFFSISKDYHHSSERELETMMDSPKELPELNNNTSFQHSSTNSNHHINTSDDMTNNKQESSRSVSRRSSLRKKRPPIQLEKTDSPSEVVTSEYFGKPNHDLSTYSRRDSMAGAALETNHSEDPKPFSLFDDATSITSYETSTSMSVRSPLSFFRISNQDHEKERQLQEKLYYFALQMVENYIKDGAPYGINVDGSTKRHIENHESLASMNRFTFDMDFMSKYNLFNRVELQLLLLIKGDVLPRFAQSELWQEFVLKNGKLADACCYPEDLQRVEQLKYRKADFLREFITNKDLEFSEMAAGDMSCLQHMLGSEDLSVFFSKGHQFVDTNEVGVGPFNLAKVIGFLDFPAEVVVAAQCSTYATKKFLPTTKFDQTLEGVEMPFLPHEYEVVDFSDESKKHIYPSWLTKFNVAFPKPFGMRTCYAAGYLERRQVSSCYKYLKKNGKMGSKKTTNSLFISVHVTTPVSKDRCHNIHLAVMNAGGFLNILAAMLYKQTVGKVSAQGQSNTIHEMNELKKDRYQNIEDGYNRAKHFLSLTLQRMGKTLGVDCPFPHSFDRLQRYADVR</sequence>